<dbReference type="GO" id="GO:0008146">
    <property type="term" value="F:sulfotransferase activity"/>
    <property type="evidence" value="ECO:0000318"/>
    <property type="project" value="GO_Central"/>
</dbReference>
<dbReference type="PhylomeDB" id="E9GDT5"/>
<gene>
    <name evidence="4" type="ORF">DAPPUDRAFT_230778</name>
</gene>
<evidence type="ECO:0000259" key="3">
    <source>
        <dbReference type="Pfam" id="PF00685"/>
    </source>
</evidence>
<dbReference type="eggNOG" id="KOG1584">
    <property type="taxonomic scope" value="Eukaryota"/>
</dbReference>
<dbReference type="HOGENOM" id="CLU_027239_1_1_1"/>
<dbReference type="Proteomes" id="UP000000305">
    <property type="component" value="Unassembled WGS sequence"/>
</dbReference>
<dbReference type="InParanoid" id="E9GDT5"/>
<dbReference type="EMBL" id="GL732540">
    <property type="protein sequence ID" value="EFX82423.1"/>
    <property type="molecule type" value="Genomic_DNA"/>
</dbReference>
<dbReference type="KEGG" id="dpx:DAPPUDRAFT_230778"/>
<keyword evidence="5" id="KW-1185">Reference proteome</keyword>
<dbReference type="FunCoup" id="E9GDT5">
    <property type="interactions" value="16"/>
</dbReference>
<keyword evidence="2" id="KW-0808">Transferase</keyword>
<dbReference type="PANTHER" id="PTHR11783">
    <property type="entry name" value="SULFOTRANSFERASE SULT"/>
    <property type="match status" value="1"/>
</dbReference>
<dbReference type="InterPro" id="IPR000863">
    <property type="entry name" value="Sulfotransferase_dom"/>
</dbReference>
<evidence type="ECO:0000313" key="4">
    <source>
        <dbReference type="EMBL" id="EFX82423.1"/>
    </source>
</evidence>
<feature type="domain" description="Sulfotransferase" evidence="3">
    <location>
        <begin position="70"/>
        <end position="329"/>
    </location>
</feature>
<dbReference type="AlphaFoldDB" id="E9GDT5"/>
<proteinExistence type="inferred from homology"/>
<dbReference type="GO" id="GO:0005737">
    <property type="term" value="C:cytoplasm"/>
    <property type="evidence" value="ECO:0000318"/>
    <property type="project" value="GO_Central"/>
</dbReference>
<protein>
    <recommendedName>
        <fullName evidence="3">Sulfotransferase domain-containing protein</fullName>
    </recommendedName>
</protein>
<dbReference type="InterPro" id="IPR027417">
    <property type="entry name" value="P-loop_NTPase"/>
</dbReference>
<dbReference type="SUPFAM" id="SSF52540">
    <property type="entry name" value="P-loop containing nucleoside triphosphate hydrolases"/>
    <property type="match status" value="1"/>
</dbReference>
<dbReference type="Pfam" id="PF00685">
    <property type="entry name" value="Sulfotransfer_1"/>
    <property type="match status" value="1"/>
</dbReference>
<comment type="similarity">
    <text evidence="1">Belongs to the sulfotransferase 1 family.</text>
</comment>
<sequence length="341" mass="39665">MSQEGKEDDESQAQELPVKFNFIPESITSPFIDIFPGQNEGMVRGEPGGFVFSREYGRRANEIYQFKPRKDDAWVCTFSKSGTTWTQELVWLIANGCDTEKAKQIPLQMRSPYLEGDYLISPEKMPQEIRECWALEALTKRPSPRVIKSHLPFNLLPPQLLETSKVVYVARNPKDVIVSNYHHFKLFKFHDFKGTLEDFANYSMDGQIYYSPYFPHVLDAWSKRHYPNVLFLFYEEMKQDLRAVVERVAAHLNQTVTEEQMVRVLEYLSFKNLASTEAAGKEKVKEMGIMNEDAGTFFRKGKTGDWKNHFSPELNERIDKWIQDNLAGSDLKFVMELDKQD</sequence>
<reference evidence="4 5" key="1">
    <citation type="journal article" date="2011" name="Science">
        <title>The ecoresponsive genome of Daphnia pulex.</title>
        <authorList>
            <person name="Colbourne J.K."/>
            <person name="Pfrender M.E."/>
            <person name="Gilbert D."/>
            <person name="Thomas W.K."/>
            <person name="Tucker A."/>
            <person name="Oakley T.H."/>
            <person name="Tokishita S."/>
            <person name="Aerts A."/>
            <person name="Arnold G.J."/>
            <person name="Basu M.K."/>
            <person name="Bauer D.J."/>
            <person name="Caceres C.E."/>
            <person name="Carmel L."/>
            <person name="Casola C."/>
            <person name="Choi J.H."/>
            <person name="Detter J.C."/>
            <person name="Dong Q."/>
            <person name="Dusheyko S."/>
            <person name="Eads B.D."/>
            <person name="Frohlich T."/>
            <person name="Geiler-Samerotte K.A."/>
            <person name="Gerlach D."/>
            <person name="Hatcher P."/>
            <person name="Jogdeo S."/>
            <person name="Krijgsveld J."/>
            <person name="Kriventseva E.V."/>
            <person name="Kultz D."/>
            <person name="Laforsch C."/>
            <person name="Lindquist E."/>
            <person name="Lopez J."/>
            <person name="Manak J.R."/>
            <person name="Muller J."/>
            <person name="Pangilinan J."/>
            <person name="Patwardhan R.P."/>
            <person name="Pitluck S."/>
            <person name="Pritham E.J."/>
            <person name="Rechtsteiner A."/>
            <person name="Rho M."/>
            <person name="Rogozin I.B."/>
            <person name="Sakarya O."/>
            <person name="Salamov A."/>
            <person name="Schaack S."/>
            <person name="Shapiro H."/>
            <person name="Shiga Y."/>
            <person name="Skalitzky C."/>
            <person name="Smith Z."/>
            <person name="Souvorov A."/>
            <person name="Sung W."/>
            <person name="Tang Z."/>
            <person name="Tsuchiya D."/>
            <person name="Tu H."/>
            <person name="Vos H."/>
            <person name="Wang M."/>
            <person name="Wolf Y.I."/>
            <person name="Yamagata H."/>
            <person name="Yamada T."/>
            <person name="Ye Y."/>
            <person name="Shaw J.R."/>
            <person name="Andrews J."/>
            <person name="Crease T.J."/>
            <person name="Tang H."/>
            <person name="Lucas S.M."/>
            <person name="Robertson H.M."/>
            <person name="Bork P."/>
            <person name="Koonin E.V."/>
            <person name="Zdobnov E.M."/>
            <person name="Grigoriev I.V."/>
            <person name="Lynch M."/>
            <person name="Boore J.L."/>
        </authorList>
    </citation>
    <scope>NUCLEOTIDE SEQUENCE [LARGE SCALE GENOMIC DNA]</scope>
</reference>
<dbReference type="OMA" id="YGRRANE"/>
<dbReference type="Gene3D" id="3.40.50.300">
    <property type="entry name" value="P-loop containing nucleotide triphosphate hydrolases"/>
    <property type="match status" value="1"/>
</dbReference>
<dbReference type="GO" id="GO:0051923">
    <property type="term" value="P:sulfation"/>
    <property type="evidence" value="ECO:0000318"/>
    <property type="project" value="GO_Central"/>
</dbReference>
<dbReference type="OrthoDB" id="205623at2759"/>
<organism evidence="4 5">
    <name type="scientific">Daphnia pulex</name>
    <name type="common">Water flea</name>
    <dbReference type="NCBI Taxonomy" id="6669"/>
    <lineage>
        <taxon>Eukaryota</taxon>
        <taxon>Metazoa</taxon>
        <taxon>Ecdysozoa</taxon>
        <taxon>Arthropoda</taxon>
        <taxon>Crustacea</taxon>
        <taxon>Branchiopoda</taxon>
        <taxon>Diplostraca</taxon>
        <taxon>Cladocera</taxon>
        <taxon>Anomopoda</taxon>
        <taxon>Daphniidae</taxon>
        <taxon>Daphnia</taxon>
    </lineage>
</organism>
<evidence type="ECO:0000313" key="5">
    <source>
        <dbReference type="Proteomes" id="UP000000305"/>
    </source>
</evidence>
<evidence type="ECO:0000256" key="1">
    <source>
        <dbReference type="ARBA" id="ARBA00005771"/>
    </source>
</evidence>
<name>E9GDT5_DAPPU</name>
<evidence type="ECO:0000256" key="2">
    <source>
        <dbReference type="ARBA" id="ARBA00022679"/>
    </source>
</evidence>
<accession>E9GDT5</accession>